<reference evidence="6" key="1">
    <citation type="submission" date="2020-01" db="EMBL/GenBank/DDBJ databases">
        <authorList>
            <person name="Meier V. D."/>
            <person name="Meier V D."/>
        </authorList>
    </citation>
    <scope>NUCLEOTIDE SEQUENCE</scope>
    <source>
        <strain evidence="6">HLG_WM_MAG_08</strain>
    </source>
</reference>
<comment type="catalytic activity">
    <reaction evidence="5">
        <text>3-deoxy-alpha-D-manno-oct-2-ulosonate + CTP = CMP-3-deoxy-beta-D-manno-octulosonate + diphosphate</text>
        <dbReference type="Rhea" id="RHEA:23448"/>
        <dbReference type="ChEBI" id="CHEBI:33019"/>
        <dbReference type="ChEBI" id="CHEBI:37563"/>
        <dbReference type="ChEBI" id="CHEBI:85986"/>
        <dbReference type="ChEBI" id="CHEBI:85987"/>
        <dbReference type="EC" id="2.7.7.38"/>
    </reaction>
</comment>
<evidence type="ECO:0000256" key="3">
    <source>
        <dbReference type="ARBA" id="ARBA00022695"/>
    </source>
</evidence>
<dbReference type="PANTHER" id="PTHR42866:SF2">
    <property type="entry name" value="3-DEOXY-MANNO-OCTULOSONATE CYTIDYLYLTRANSFERASE, MITOCHONDRIAL"/>
    <property type="match status" value="1"/>
</dbReference>
<dbReference type="InterPro" id="IPR003329">
    <property type="entry name" value="Cytidylyl_trans"/>
</dbReference>
<dbReference type="CDD" id="cd02517">
    <property type="entry name" value="CMP-KDO-Synthetase"/>
    <property type="match status" value="1"/>
</dbReference>
<dbReference type="AlphaFoldDB" id="A0A6S6UAL2"/>
<keyword evidence="5" id="KW-0963">Cytoplasm</keyword>
<dbReference type="NCBIfam" id="TIGR00466">
    <property type="entry name" value="kdsB"/>
    <property type="match status" value="1"/>
</dbReference>
<dbReference type="NCBIfam" id="NF003950">
    <property type="entry name" value="PRK05450.1-3"/>
    <property type="match status" value="1"/>
</dbReference>
<dbReference type="GO" id="GO:0005829">
    <property type="term" value="C:cytosol"/>
    <property type="evidence" value="ECO:0007669"/>
    <property type="project" value="TreeGrafter"/>
</dbReference>
<evidence type="ECO:0000256" key="5">
    <source>
        <dbReference type="HAMAP-Rule" id="MF_00057"/>
    </source>
</evidence>
<comment type="pathway">
    <text evidence="5">Nucleotide-sugar biosynthesis; CMP-3-deoxy-D-manno-octulosonate biosynthesis; CMP-3-deoxy-D-manno-octulosonate from 3-deoxy-D-manno-octulosonate and CTP: step 1/1.</text>
</comment>
<dbReference type="GO" id="GO:0008690">
    <property type="term" value="F:3-deoxy-manno-octulosonate cytidylyltransferase activity"/>
    <property type="evidence" value="ECO:0007669"/>
    <property type="project" value="UniProtKB-UniRule"/>
</dbReference>
<evidence type="ECO:0000256" key="1">
    <source>
        <dbReference type="ARBA" id="ARBA00004370"/>
    </source>
</evidence>
<evidence type="ECO:0000256" key="2">
    <source>
        <dbReference type="ARBA" id="ARBA00022679"/>
    </source>
</evidence>
<dbReference type="EC" id="2.7.7.38" evidence="5"/>
<dbReference type="GO" id="GO:0033468">
    <property type="term" value="P:CMP-keto-3-deoxy-D-manno-octulosonic acid biosynthetic process"/>
    <property type="evidence" value="ECO:0007669"/>
    <property type="project" value="UniProtKB-UniRule"/>
</dbReference>
<comment type="similarity">
    <text evidence="5">Belongs to the KdsB family.</text>
</comment>
<comment type="subcellular location">
    <subcellularLocation>
        <location evidence="5">Cytoplasm</location>
    </subcellularLocation>
    <subcellularLocation>
        <location evidence="1">Membrane</location>
    </subcellularLocation>
</comment>
<dbReference type="SUPFAM" id="SSF53448">
    <property type="entry name" value="Nucleotide-diphospho-sugar transferases"/>
    <property type="match status" value="1"/>
</dbReference>
<dbReference type="Gene3D" id="3.90.550.10">
    <property type="entry name" value="Spore Coat Polysaccharide Biosynthesis Protein SpsA, Chain A"/>
    <property type="match status" value="1"/>
</dbReference>
<protein>
    <recommendedName>
        <fullName evidence="5">3-deoxy-manno-octulosonate cytidylyltransferase</fullName>
        <ecNumber evidence="5">2.7.7.38</ecNumber>
    </recommendedName>
    <alternativeName>
        <fullName evidence="5">CMP-2-keto-3-deoxyoctulosonic acid synthase</fullName>
        <shortName evidence="5">CKS</shortName>
        <shortName evidence="5">CMP-KDO synthase</shortName>
    </alternativeName>
</protein>
<keyword evidence="2 5" id="KW-0808">Transferase</keyword>
<dbReference type="InterPro" id="IPR029044">
    <property type="entry name" value="Nucleotide-diphossugar_trans"/>
</dbReference>
<accession>A0A6S6UAL2</accession>
<proteinExistence type="inferred from homology"/>
<dbReference type="PANTHER" id="PTHR42866">
    <property type="entry name" value="3-DEOXY-MANNO-OCTULOSONATE CYTIDYLYLTRANSFERASE"/>
    <property type="match status" value="1"/>
</dbReference>
<evidence type="ECO:0000256" key="4">
    <source>
        <dbReference type="ARBA" id="ARBA00022985"/>
    </source>
</evidence>
<dbReference type="EMBL" id="CACVAV010000366">
    <property type="protein sequence ID" value="CAA6823759.1"/>
    <property type="molecule type" value="Genomic_DNA"/>
</dbReference>
<comment type="function">
    <text evidence="5">Activates KDO (a required 8-carbon sugar) for incorporation into bacterial lipopolysaccharide in Gram-negative bacteria.</text>
</comment>
<sequence length="249" mass="27807">MKPVLVIPTRYASTRLPAKAIRVLKGKTLVQHVHERAMAVEGFEQVIIATDDDRIREVCEDFGADVCMTSTDHETGSDRLAEVVQIHDWHDDTVIVNLQGDEPLTPVANLVQLASNLLMQHEAMIATLATPLHDESELLDPNIVKVVTDANDMALYFSRAPIPFQRDAAKAGSKPVAEYGLRHVGMYAYRAAFLRAFAELEPCELEHLEKLEQLRALYYGFRIHVDIAREIPGPGVDTEADLRLVEAML</sequence>
<dbReference type="NCBIfam" id="NF003952">
    <property type="entry name" value="PRK05450.1-5"/>
    <property type="match status" value="1"/>
</dbReference>
<dbReference type="GO" id="GO:0009103">
    <property type="term" value="P:lipopolysaccharide biosynthetic process"/>
    <property type="evidence" value="ECO:0007669"/>
    <property type="project" value="UniProtKB-UniRule"/>
</dbReference>
<organism evidence="6">
    <name type="scientific">uncultured Thiotrichaceae bacterium</name>
    <dbReference type="NCBI Taxonomy" id="298394"/>
    <lineage>
        <taxon>Bacteria</taxon>
        <taxon>Pseudomonadati</taxon>
        <taxon>Pseudomonadota</taxon>
        <taxon>Gammaproteobacteria</taxon>
        <taxon>Thiotrichales</taxon>
        <taxon>Thiotrichaceae</taxon>
        <taxon>environmental samples</taxon>
    </lineage>
</organism>
<dbReference type="HAMAP" id="MF_00057">
    <property type="entry name" value="KdsB"/>
    <property type="match status" value="1"/>
</dbReference>
<keyword evidence="4 5" id="KW-0448">Lipopolysaccharide biosynthesis</keyword>
<dbReference type="NCBIfam" id="NF009905">
    <property type="entry name" value="PRK13368.1"/>
    <property type="match status" value="1"/>
</dbReference>
<dbReference type="UniPathway" id="UPA00358">
    <property type="reaction ID" value="UER00476"/>
</dbReference>
<gene>
    <name evidence="5" type="primary">kdsB</name>
    <name evidence="6" type="ORF">HELGO_WM58581</name>
</gene>
<dbReference type="FunFam" id="3.90.550.10:FF:000011">
    <property type="entry name" value="3-deoxy-manno-octulosonate cytidylyltransferase"/>
    <property type="match status" value="1"/>
</dbReference>
<evidence type="ECO:0000313" key="6">
    <source>
        <dbReference type="EMBL" id="CAA6823759.1"/>
    </source>
</evidence>
<keyword evidence="3 5" id="KW-0548">Nucleotidyltransferase</keyword>
<dbReference type="GO" id="GO:0016020">
    <property type="term" value="C:membrane"/>
    <property type="evidence" value="ECO:0007669"/>
    <property type="project" value="UniProtKB-SubCell"/>
</dbReference>
<dbReference type="Pfam" id="PF02348">
    <property type="entry name" value="CTP_transf_3"/>
    <property type="match status" value="1"/>
</dbReference>
<name>A0A6S6UAL2_9GAMM</name>
<dbReference type="InterPro" id="IPR004528">
    <property type="entry name" value="KdsB"/>
</dbReference>